<protein>
    <submittedName>
        <fullName evidence="3">Site-specific integrase</fullName>
    </submittedName>
</protein>
<accession>A0A3N0C2A0</accession>
<dbReference type="AlphaFoldDB" id="A0A3N0C2A0"/>
<dbReference type="Proteomes" id="UP000273807">
    <property type="component" value="Unassembled WGS sequence"/>
</dbReference>
<evidence type="ECO:0000259" key="2">
    <source>
        <dbReference type="PROSITE" id="PS51898"/>
    </source>
</evidence>
<dbReference type="InterPro" id="IPR050090">
    <property type="entry name" value="Tyrosine_recombinase_XerCD"/>
</dbReference>
<dbReference type="EMBL" id="RBED01000087">
    <property type="protein sequence ID" value="RNL56351.1"/>
    <property type="molecule type" value="Genomic_DNA"/>
</dbReference>
<dbReference type="OrthoDB" id="3698359at2"/>
<reference evidence="3 4" key="1">
    <citation type="submission" date="2018-10" db="EMBL/GenBank/DDBJ databases">
        <title>Genome sequencing of Arthrobacter oryzae TNB02.</title>
        <authorList>
            <person name="Cho Y.-J."/>
            <person name="Cho A."/>
            <person name="Kim O.-S."/>
        </authorList>
    </citation>
    <scope>NUCLEOTIDE SEQUENCE [LARGE SCALE GENOMIC DNA]</scope>
    <source>
        <strain evidence="3 4">TNB02</strain>
    </source>
</reference>
<organism evidence="3 4">
    <name type="scientific">Arthrobacter oryzae</name>
    <dbReference type="NCBI Taxonomy" id="409290"/>
    <lineage>
        <taxon>Bacteria</taxon>
        <taxon>Bacillati</taxon>
        <taxon>Actinomycetota</taxon>
        <taxon>Actinomycetes</taxon>
        <taxon>Micrococcales</taxon>
        <taxon>Micrococcaceae</taxon>
        <taxon>Arthrobacter</taxon>
    </lineage>
</organism>
<evidence type="ECO:0000313" key="4">
    <source>
        <dbReference type="Proteomes" id="UP000273807"/>
    </source>
</evidence>
<dbReference type="GO" id="GO:0015074">
    <property type="term" value="P:DNA integration"/>
    <property type="evidence" value="ECO:0007669"/>
    <property type="project" value="InterPro"/>
</dbReference>
<keyword evidence="1" id="KW-0233">DNA recombination</keyword>
<gene>
    <name evidence="3" type="ORF">D7003_08860</name>
</gene>
<keyword evidence="4" id="KW-1185">Reference proteome</keyword>
<feature type="domain" description="Tyr recombinase" evidence="2">
    <location>
        <begin position="143"/>
        <end position="353"/>
    </location>
</feature>
<sequence>MAVDSAGRVLDFGAVRFLHPEDHVFTQMLTGWRNQQLSRNLAFGTIEGRERLVTRFQESTNEYPWQWTPAHVDEFFGDLRSVKRAAQSTIRSYQAALRAFCAYTASPEYGWDRVCEQYFGTHPSQVCFDWNTAVHAQATESAPVRRPFTRQELQSFFDRADDEVDRIAGLGRKGWLPAYRDAVLFKVAYSWGLRRNEVRHLQTVDFSRNPHAREFGKYGVLQVRYGKAMKGSPPKRRSVLTVFDWSAEIIADWLERGHPHMTDGLDLFPSERGTLVSETALNRRFNRYCEDLDLSPGLDIHSLRRSYVTHLIEAGMDSLFVQHQAGHEHASTTALYTSVSSDYRIKTLRRALDSTVRDALAGMED</sequence>
<comment type="caution">
    <text evidence="3">The sequence shown here is derived from an EMBL/GenBank/DDBJ whole genome shotgun (WGS) entry which is preliminary data.</text>
</comment>
<dbReference type="PROSITE" id="PS51898">
    <property type="entry name" value="TYR_RECOMBINASE"/>
    <property type="match status" value="1"/>
</dbReference>
<dbReference type="CDD" id="cd00397">
    <property type="entry name" value="DNA_BRE_C"/>
    <property type="match status" value="1"/>
</dbReference>
<dbReference type="GO" id="GO:0006310">
    <property type="term" value="P:DNA recombination"/>
    <property type="evidence" value="ECO:0007669"/>
    <property type="project" value="UniProtKB-KW"/>
</dbReference>
<dbReference type="InterPro" id="IPR011010">
    <property type="entry name" value="DNA_brk_join_enz"/>
</dbReference>
<dbReference type="InterPro" id="IPR013762">
    <property type="entry name" value="Integrase-like_cat_sf"/>
</dbReference>
<dbReference type="InterPro" id="IPR002104">
    <property type="entry name" value="Integrase_catalytic"/>
</dbReference>
<dbReference type="Gene3D" id="1.10.443.10">
    <property type="entry name" value="Intergrase catalytic core"/>
    <property type="match status" value="1"/>
</dbReference>
<evidence type="ECO:0000313" key="3">
    <source>
        <dbReference type="EMBL" id="RNL56351.1"/>
    </source>
</evidence>
<dbReference type="RefSeq" id="WP_123255097.1">
    <property type="nucleotide sequence ID" value="NZ_RBED01000087.1"/>
</dbReference>
<dbReference type="PANTHER" id="PTHR30349">
    <property type="entry name" value="PHAGE INTEGRASE-RELATED"/>
    <property type="match status" value="1"/>
</dbReference>
<dbReference type="Pfam" id="PF00589">
    <property type="entry name" value="Phage_integrase"/>
    <property type="match status" value="1"/>
</dbReference>
<dbReference type="SUPFAM" id="SSF56349">
    <property type="entry name" value="DNA breaking-rejoining enzymes"/>
    <property type="match status" value="1"/>
</dbReference>
<name>A0A3N0C2A0_9MICC</name>
<dbReference type="GO" id="GO:0003677">
    <property type="term" value="F:DNA binding"/>
    <property type="evidence" value="ECO:0007669"/>
    <property type="project" value="InterPro"/>
</dbReference>
<proteinExistence type="predicted"/>
<evidence type="ECO:0000256" key="1">
    <source>
        <dbReference type="ARBA" id="ARBA00023172"/>
    </source>
</evidence>